<evidence type="ECO:0000259" key="17">
    <source>
        <dbReference type="PROSITE" id="PS50165"/>
    </source>
</evidence>
<dbReference type="InterPro" id="IPR047296">
    <property type="entry name" value="GIY-YIG_UvrC_Cho"/>
</dbReference>
<keyword evidence="4 13" id="KW-0228">DNA excision</keyword>
<evidence type="ECO:0000259" key="15">
    <source>
        <dbReference type="PROSITE" id="PS50151"/>
    </source>
</evidence>
<dbReference type="FunFam" id="1.10.150.20:FF:000005">
    <property type="entry name" value="UvrABC system protein C"/>
    <property type="match status" value="1"/>
</dbReference>
<evidence type="ECO:0000256" key="2">
    <source>
        <dbReference type="ARBA" id="ARBA00022490"/>
    </source>
</evidence>
<dbReference type="GO" id="GO:0006289">
    <property type="term" value="P:nucleotide-excision repair"/>
    <property type="evidence" value="ECO:0007669"/>
    <property type="project" value="UniProtKB-UniRule"/>
</dbReference>
<dbReference type="InterPro" id="IPR001162">
    <property type="entry name" value="UvrC_RNase_H_dom"/>
</dbReference>
<dbReference type="RefSeq" id="WP_127015547.1">
    <property type="nucleotide sequence ID" value="NZ_CP016379.1"/>
</dbReference>
<comment type="subunit">
    <text evidence="10 13">Interacts with UvrB in an incision complex.</text>
</comment>
<evidence type="ECO:0000256" key="10">
    <source>
        <dbReference type="ARBA" id="ARBA00062841"/>
    </source>
</evidence>
<dbReference type="GO" id="GO:0003677">
    <property type="term" value="F:DNA binding"/>
    <property type="evidence" value="ECO:0007669"/>
    <property type="project" value="UniProtKB-UniRule"/>
</dbReference>
<keyword evidence="6 13" id="KW-0234">DNA repair</keyword>
<dbReference type="PROSITE" id="PS50165">
    <property type="entry name" value="UVRC"/>
    <property type="match status" value="1"/>
</dbReference>
<dbReference type="OrthoDB" id="9804933at2"/>
<accession>A0A3Q9HNQ7</accession>
<evidence type="ECO:0000256" key="1">
    <source>
        <dbReference type="ARBA" id="ARBA00004496"/>
    </source>
</evidence>
<evidence type="ECO:0000256" key="6">
    <source>
        <dbReference type="ARBA" id="ARBA00023204"/>
    </source>
</evidence>
<keyword evidence="5 13" id="KW-0267">Excision nuclease</keyword>
<dbReference type="CDD" id="cd10434">
    <property type="entry name" value="GIY-YIG_UvrC_Cho"/>
    <property type="match status" value="1"/>
</dbReference>
<evidence type="ECO:0000256" key="5">
    <source>
        <dbReference type="ARBA" id="ARBA00022881"/>
    </source>
</evidence>
<sequence length="611" mass="70767">MNLTEKLKILPGQPGVYLLKDKYGEIIYVGKAKVLRNRVRSYFQDSRHHTYKTHILKKHIYDFDYIVTDSEVEALILEANLIKKHQPKFNIRLKDDKTYPYIKVTINEDFPGIFKTRLIKKDGARYFGPYADVDAVYKTLRILKKIFPIRMCKKKIKDGKFEDRACLNYYIKKCPGPCIGAISQKDYRQIVNEVILFLEGKADKLIRDLEERMNKAAQELDFEKAAFYRDSIRAIEKVTQNQKVVTEDLMDRDVVAVAVEDDRACLQVMIIRKGRLLGQEHFIMEGTAEEELGEVMSAFIKQYYLNQPILPKEILLEIELSEEQTISEWLKDVAGRKVKLHVPKRGLKKQLVEMAHKNAKENLKKERIKEAYALNKPLKGVKELQDYLGLKRPPIRIEGFDISHIQGTDTVASMVVFENGQPKKEDYRRFKIRSTEGSPDDFASMKEVVSRRYRRVLEEGQKMPDLIIIDGGKGQLNAAVAVLKELGINIKDQSIIGLAKREEEVFLPGQSDPILLPRHSEALYLIQRVRDEAHRFAVNYHRQLRTRRLTHTLLDEIPGIGPKRRQALLQHFGSLEKIRSATIEEFCQVEGISEKTAETIRKFLDSHFLAD</sequence>
<proteinExistence type="inferred from homology"/>
<evidence type="ECO:0000313" key="19">
    <source>
        <dbReference type="Proteomes" id="UP000267250"/>
    </source>
</evidence>
<dbReference type="GO" id="GO:0009432">
    <property type="term" value="P:SOS response"/>
    <property type="evidence" value="ECO:0007669"/>
    <property type="project" value="UniProtKB-UniRule"/>
</dbReference>
<name>A0A3Q9HNQ7_9FIRM</name>
<dbReference type="PANTHER" id="PTHR30562">
    <property type="entry name" value="UVRC/OXIDOREDUCTASE"/>
    <property type="match status" value="1"/>
</dbReference>
<dbReference type="SMART" id="SM00465">
    <property type="entry name" value="GIYc"/>
    <property type="match status" value="1"/>
</dbReference>
<dbReference type="NCBIfam" id="NF001824">
    <property type="entry name" value="PRK00558.1-5"/>
    <property type="match status" value="1"/>
</dbReference>
<keyword evidence="19" id="KW-1185">Reference proteome</keyword>
<evidence type="ECO:0000256" key="8">
    <source>
        <dbReference type="ARBA" id="ARBA00059452"/>
    </source>
</evidence>
<evidence type="ECO:0000256" key="3">
    <source>
        <dbReference type="ARBA" id="ARBA00022763"/>
    </source>
</evidence>
<evidence type="ECO:0000256" key="12">
    <source>
        <dbReference type="ARBA" id="ARBA00077138"/>
    </source>
</evidence>
<dbReference type="Gene3D" id="3.40.1440.10">
    <property type="entry name" value="GIY-YIG endonuclease"/>
    <property type="match status" value="1"/>
</dbReference>
<dbReference type="FunFam" id="3.40.1440.10:FF:000001">
    <property type="entry name" value="UvrABC system protein C"/>
    <property type="match status" value="1"/>
</dbReference>
<dbReference type="NCBIfam" id="TIGR00194">
    <property type="entry name" value="uvrC"/>
    <property type="match status" value="1"/>
</dbReference>
<dbReference type="InterPro" id="IPR050066">
    <property type="entry name" value="UvrABC_protein_C"/>
</dbReference>
<dbReference type="Pfam" id="PF01541">
    <property type="entry name" value="GIY-YIG"/>
    <property type="match status" value="1"/>
</dbReference>
<dbReference type="HAMAP" id="MF_00203">
    <property type="entry name" value="UvrC"/>
    <property type="match status" value="1"/>
</dbReference>
<evidence type="ECO:0000259" key="16">
    <source>
        <dbReference type="PROSITE" id="PS50164"/>
    </source>
</evidence>
<evidence type="ECO:0000256" key="4">
    <source>
        <dbReference type="ARBA" id="ARBA00022769"/>
    </source>
</evidence>
<dbReference type="InterPro" id="IPR035901">
    <property type="entry name" value="GIY-YIG_endonuc_sf"/>
</dbReference>
<dbReference type="SUPFAM" id="SSF47781">
    <property type="entry name" value="RuvA domain 2-like"/>
    <property type="match status" value="1"/>
</dbReference>
<keyword evidence="3 13" id="KW-0227">DNA damage</keyword>
<dbReference type="GO" id="GO:0009380">
    <property type="term" value="C:excinuclease repair complex"/>
    <property type="evidence" value="ECO:0007669"/>
    <property type="project" value="InterPro"/>
</dbReference>
<keyword evidence="14" id="KW-0175">Coiled coil</keyword>
<dbReference type="InterPro" id="IPR038476">
    <property type="entry name" value="UvrC_RNase_H_dom_sf"/>
</dbReference>
<organism evidence="18 19">
    <name type="scientific">Anoxybacter fermentans</name>
    <dbReference type="NCBI Taxonomy" id="1323375"/>
    <lineage>
        <taxon>Bacteria</taxon>
        <taxon>Bacillati</taxon>
        <taxon>Bacillota</taxon>
        <taxon>Clostridia</taxon>
        <taxon>Halanaerobiales</taxon>
        <taxon>Anoxybacter</taxon>
    </lineage>
</organism>
<evidence type="ECO:0000256" key="13">
    <source>
        <dbReference type="HAMAP-Rule" id="MF_00203"/>
    </source>
</evidence>
<dbReference type="EMBL" id="CP016379">
    <property type="protein sequence ID" value="AZR72219.1"/>
    <property type="molecule type" value="Genomic_DNA"/>
</dbReference>
<dbReference type="GO" id="GO:0009381">
    <property type="term" value="F:excinuclease ABC activity"/>
    <property type="evidence" value="ECO:0007669"/>
    <property type="project" value="UniProtKB-UniRule"/>
</dbReference>
<evidence type="ECO:0000256" key="9">
    <source>
        <dbReference type="ARBA" id="ARBA00061531"/>
    </source>
</evidence>
<dbReference type="Pfam" id="PF14520">
    <property type="entry name" value="HHH_5"/>
    <property type="match status" value="1"/>
</dbReference>
<dbReference type="SUPFAM" id="SSF82771">
    <property type="entry name" value="GIY-YIG endonuclease"/>
    <property type="match status" value="1"/>
</dbReference>
<gene>
    <name evidence="13" type="primary">uvrC</name>
    <name evidence="18" type="ORF">BBF96_01685</name>
</gene>
<dbReference type="InterPro" id="IPR000305">
    <property type="entry name" value="GIY-YIG_endonuc"/>
</dbReference>
<dbReference type="InterPro" id="IPR004791">
    <property type="entry name" value="UvrC"/>
</dbReference>
<dbReference type="Pfam" id="PF02151">
    <property type="entry name" value="UVR"/>
    <property type="match status" value="1"/>
</dbReference>
<dbReference type="Pfam" id="PF08459">
    <property type="entry name" value="UvrC_RNaseH_dom"/>
    <property type="match status" value="1"/>
</dbReference>
<feature type="coiled-coil region" evidence="14">
    <location>
        <begin position="199"/>
        <end position="226"/>
    </location>
</feature>
<dbReference type="SMART" id="SM00278">
    <property type="entry name" value="HhH1"/>
    <property type="match status" value="2"/>
</dbReference>
<dbReference type="InterPro" id="IPR036876">
    <property type="entry name" value="UVR_dom_sf"/>
</dbReference>
<protein>
    <recommendedName>
        <fullName evidence="11 13">UvrABC system protein C</fullName>
        <shortName evidence="13">Protein UvrC</shortName>
    </recommendedName>
    <alternativeName>
        <fullName evidence="12 13">Excinuclease ABC subunit C</fullName>
    </alternativeName>
</protein>
<comment type="similarity">
    <text evidence="9 13">Belongs to the UvrC family.</text>
</comment>
<comment type="function">
    <text evidence="8 13">The UvrABC repair system catalyzes the recognition and processing of DNA lesions. UvrC both incises the 5' and 3' sides of the lesion. The N-terminal half is responsible for the 3' incision and the C-terminal half is responsible for the 5' incision.</text>
</comment>
<dbReference type="Proteomes" id="UP000267250">
    <property type="component" value="Chromosome"/>
</dbReference>
<feature type="domain" description="UVR" evidence="15">
    <location>
        <begin position="203"/>
        <end position="238"/>
    </location>
</feature>
<evidence type="ECO:0000256" key="11">
    <source>
        <dbReference type="ARBA" id="ARBA00067419"/>
    </source>
</evidence>
<dbReference type="FunFam" id="3.30.420.340:FF:000001">
    <property type="entry name" value="UvrABC system protein C"/>
    <property type="match status" value="1"/>
</dbReference>
<dbReference type="KEGG" id="aft:BBF96_01685"/>
<evidence type="ECO:0000256" key="14">
    <source>
        <dbReference type="SAM" id="Coils"/>
    </source>
</evidence>
<dbReference type="Gene3D" id="4.10.860.10">
    <property type="entry name" value="UVR domain"/>
    <property type="match status" value="1"/>
</dbReference>
<dbReference type="Gene3D" id="1.10.150.20">
    <property type="entry name" value="5' to 3' exonuclease, C-terminal subdomain"/>
    <property type="match status" value="1"/>
</dbReference>
<comment type="subcellular location">
    <subcellularLocation>
        <location evidence="1 13">Cytoplasm</location>
    </subcellularLocation>
</comment>
<dbReference type="Gene3D" id="3.30.420.340">
    <property type="entry name" value="UvrC, RNAse H endonuclease domain"/>
    <property type="match status" value="1"/>
</dbReference>
<evidence type="ECO:0000256" key="7">
    <source>
        <dbReference type="ARBA" id="ARBA00023236"/>
    </source>
</evidence>
<evidence type="ECO:0000313" key="18">
    <source>
        <dbReference type="EMBL" id="AZR72219.1"/>
    </source>
</evidence>
<reference evidence="18 19" key="1">
    <citation type="submission" date="2016-07" db="EMBL/GenBank/DDBJ databases">
        <title>Genome and transcriptome analysis of iron-reducing fermentative bacteria Anoxybacter fermentans.</title>
        <authorList>
            <person name="Zeng X."/>
            <person name="Shao Z."/>
        </authorList>
    </citation>
    <scope>NUCLEOTIDE SEQUENCE [LARGE SCALE GENOMIC DNA]</scope>
    <source>
        <strain evidence="18 19">DY22613</strain>
    </source>
</reference>
<keyword evidence="7 13" id="KW-0742">SOS response</keyword>
<dbReference type="InterPro" id="IPR003583">
    <property type="entry name" value="Hlx-hairpin-Hlx_DNA-bd_motif"/>
</dbReference>
<dbReference type="SUPFAM" id="SSF46600">
    <property type="entry name" value="C-terminal UvrC-binding domain of UvrB"/>
    <property type="match status" value="1"/>
</dbReference>
<dbReference type="PROSITE" id="PS50151">
    <property type="entry name" value="UVR"/>
    <property type="match status" value="1"/>
</dbReference>
<dbReference type="InterPro" id="IPR010994">
    <property type="entry name" value="RuvA_2-like"/>
</dbReference>
<dbReference type="Pfam" id="PF22920">
    <property type="entry name" value="UvrC_RNaseH"/>
    <property type="match status" value="1"/>
</dbReference>
<feature type="domain" description="GIY-YIG" evidence="16">
    <location>
        <begin position="12"/>
        <end position="91"/>
    </location>
</feature>
<keyword evidence="2 13" id="KW-0963">Cytoplasm</keyword>
<dbReference type="InterPro" id="IPR001943">
    <property type="entry name" value="UVR_dom"/>
</dbReference>
<feature type="domain" description="UvrC family homology region profile" evidence="17">
    <location>
        <begin position="254"/>
        <end position="483"/>
    </location>
</feature>
<dbReference type="PROSITE" id="PS50164">
    <property type="entry name" value="GIY_YIG"/>
    <property type="match status" value="1"/>
</dbReference>
<dbReference type="GO" id="GO:0005737">
    <property type="term" value="C:cytoplasm"/>
    <property type="evidence" value="ECO:0007669"/>
    <property type="project" value="UniProtKB-SubCell"/>
</dbReference>
<dbReference type="PANTHER" id="PTHR30562:SF1">
    <property type="entry name" value="UVRABC SYSTEM PROTEIN C"/>
    <property type="match status" value="1"/>
</dbReference>
<dbReference type="AlphaFoldDB" id="A0A3Q9HNQ7"/>